<dbReference type="GO" id="GO:0004252">
    <property type="term" value="F:serine-type endopeptidase activity"/>
    <property type="evidence" value="ECO:0007669"/>
    <property type="project" value="InterPro"/>
</dbReference>
<organismHost>
    <name type="scientific">Cafeteria roenbergensis</name>
    <name type="common">Marine flagellate</name>
    <dbReference type="NCBI Taxonomy" id="33653"/>
</organismHost>
<dbReference type="GO" id="GO:0016887">
    <property type="term" value="F:ATP hydrolysis activity"/>
    <property type="evidence" value="ECO:0007669"/>
    <property type="project" value="InterPro"/>
</dbReference>
<evidence type="ECO:0000259" key="6">
    <source>
        <dbReference type="PROSITE" id="PS51786"/>
    </source>
</evidence>
<evidence type="ECO:0000256" key="4">
    <source>
        <dbReference type="ARBA" id="ARBA00022825"/>
    </source>
</evidence>
<dbReference type="InterPro" id="IPR027065">
    <property type="entry name" value="Lon_Prtase"/>
</dbReference>
<name>E3T5P9_CROVB</name>
<keyword evidence="2" id="KW-0547">Nucleotide-binding</keyword>
<dbReference type="InterPro" id="IPR003959">
    <property type="entry name" value="ATPase_AAA_core"/>
</dbReference>
<dbReference type="PRINTS" id="PR00830">
    <property type="entry name" value="ENDOLAPTASE"/>
</dbReference>
<dbReference type="Pfam" id="PF05362">
    <property type="entry name" value="Lon_C"/>
    <property type="match status" value="1"/>
</dbReference>
<dbReference type="Gene3D" id="3.30.230.10">
    <property type="match status" value="1"/>
</dbReference>
<protein>
    <submittedName>
        <fullName evidence="7">Putative Lon protease</fullName>
    </submittedName>
</protein>
<evidence type="ECO:0000256" key="1">
    <source>
        <dbReference type="ARBA" id="ARBA00022670"/>
    </source>
</evidence>
<proteinExistence type="predicted"/>
<dbReference type="SUPFAM" id="SSF54211">
    <property type="entry name" value="Ribosomal protein S5 domain 2-like"/>
    <property type="match status" value="1"/>
</dbReference>
<evidence type="ECO:0000313" key="7">
    <source>
        <dbReference type="EMBL" id="ADO67512.1"/>
    </source>
</evidence>
<feature type="domain" description="Lon proteolytic" evidence="6">
    <location>
        <begin position="851"/>
        <end position="1041"/>
    </location>
</feature>
<keyword evidence="8" id="KW-1185">Reference proteome</keyword>
<evidence type="ECO:0000256" key="2">
    <source>
        <dbReference type="ARBA" id="ARBA00022741"/>
    </source>
</evidence>
<dbReference type="GeneID" id="9887881"/>
<dbReference type="GO" id="GO:0030163">
    <property type="term" value="P:protein catabolic process"/>
    <property type="evidence" value="ECO:0007669"/>
    <property type="project" value="InterPro"/>
</dbReference>
<keyword evidence="3" id="KW-0378">Hydrolase</keyword>
<evidence type="ECO:0000313" key="8">
    <source>
        <dbReference type="Proteomes" id="UP000029781"/>
    </source>
</evidence>
<dbReference type="GO" id="GO:0006508">
    <property type="term" value="P:proteolysis"/>
    <property type="evidence" value="ECO:0007669"/>
    <property type="project" value="UniProtKB-KW"/>
</dbReference>
<dbReference type="SUPFAM" id="SSF52540">
    <property type="entry name" value="P-loop containing nucleoside triphosphate hydrolases"/>
    <property type="match status" value="1"/>
</dbReference>
<dbReference type="InterPro" id="IPR020568">
    <property type="entry name" value="Ribosomal_Su5_D2-typ_SF"/>
</dbReference>
<evidence type="ECO:0000256" key="3">
    <source>
        <dbReference type="ARBA" id="ARBA00022801"/>
    </source>
</evidence>
<dbReference type="EMBL" id="GU244497">
    <property type="protein sequence ID" value="ADO67512.1"/>
    <property type="molecule type" value="Genomic_DNA"/>
</dbReference>
<sequence length="1042" mass="119294">MDNLYIIYRIKQIQKRFRDMIKLKQHNLVLYNKITELIFKMLSNLSLLQQNNIFSETPGHYNLIVKQIKTEFIKIQQIPKNMMLKDNMELINSQLKEINHNINLNLNYIAPSTFNDVMIALTNDNNFSNYYDKQQIDFLNKMFGSIMVWHSVLHKKEFKLLDNDTLKTDDNIHNNTTDNIQNNNHTMKLDTNSLNSHKQNNSSNLLRVIIEENSNLSDIANLIKKFNSKKINNKNKYRKNHWRKIDIISKVSDINKICFEINPLSNSLFEELNGIIIYLKYYDNYIALQGYIKDDILAFMRDHSFIKPIFEKITEHINNNEVNITKQFKTNFINIISLKDILTVTPEIILNNLRYYYKILNTCITKPLLILMNDFLLSPNKRKIDILISLLLANNDYTKLAAILYDTLKQQAKTDICDLIYKGLPISLRNELDTQIIIQQQVEEKLNKITDNEIPYEKKISLLNVDDSVKSKAVDKLTAIKNNMQGDSKAVSWLDGLLKIPFGVFKENPILTFKSKFYKNIYDKYNITIKNESDIVKVLNDDNVMLAEWNNFKNESKQYISSARNILDQTVYGHNEAKTQIERVIGQWINGEVKGAVLGLQGPPGTGKTSLAIKGLSKCLTDTDGTPRPFAFLPVGGSTDGSTFVGHNYAYVGATWGRIVDILMTCKCMNPIIFIDEIDKVSRTERGNEIISILTHLTDPTQNHEFEDKYFRGIKFDLSKALFVLSFNDVNLIDPILKDRITVIETHPLTLPEKINISTKFIIPEILKEIGFSSDEVVFSEDIITYLIDTYTYEAGVRKLKEKYYEILRDINLQKIYQNSKLTFPFVITHEYINKLFHKKPKIKIKQIHQTPKCGVVNGLYATTMGIGGLTVIQVIKHSSNKNLEISMTGKQGDVMKESIDYAFKIAFGLLPFEKQKEIINQTDKFGLHVHTPEAATPKDGPSAGAAITLAFYSILTGEKINNKVAMTGEIDLLQNVTAIGGLGPKLLGAKKSGVTKVLIPYENIQDLEILRKEGTSPEDSNFKVIPVSHFSEILKEALITE</sequence>
<keyword evidence="4" id="KW-0720">Serine protease</keyword>
<dbReference type="GO" id="GO:0004176">
    <property type="term" value="F:ATP-dependent peptidase activity"/>
    <property type="evidence" value="ECO:0007669"/>
    <property type="project" value="InterPro"/>
</dbReference>
<dbReference type="GO" id="GO:0005524">
    <property type="term" value="F:ATP binding"/>
    <property type="evidence" value="ECO:0007669"/>
    <property type="project" value="UniProtKB-KW"/>
</dbReference>
<dbReference type="InterPro" id="IPR014721">
    <property type="entry name" value="Ribsml_uS5_D2-typ_fold_subgr"/>
</dbReference>
<dbReference type="PANTHER" id="PTHR10046">
    <property type="entry name" value="ATP DEPENDENT LON PROTEASE FAMILY MEMBER"/>
    <property type="match status" value="1"/>
</dbReference>
<dbReference type="Pfam" id="PF22667">
    <property type="entry name" value="Lon_lid"/>
    <property type="match status" value="1"/>
</dbReference>
<dbReference type="Pfam" id="PF00004">
    <property type="entry name" value="AAA"/>
    <property type="match status" value="1"/>
</dbReference>
<evidence type="ECO:0000256" key="5">
    <source>
        <dbReference type="ARBA" id="ARBA00022840"/>
    </source>
</evidence>
<dbReference type="Gene3D" id="1.10.8.60">
    <property type="match status" value="1"/>
</dbReference>
<dbReference type="PROSITE" id="PS01046">
    <property type="entry name" value="LON_SER"/>
    <property type="match status" value="1"/>
</dbReference>
<dbReference type="RefSeq" id="YP_003970111.1">
    <property type="nucleotide sequence ID" value="NC_014637.1"/>
</dbReference>
<reference evidence="7 8" key="1">
    <citation type="journal article" date="2010" name="Proc. Natl. Acad. Sci. U.S.A.">
        <title>Giant virus with a remarkable complement of genes infects marine zooplankton.</title>
        <authorList>
            <person name="Fischer M.G."/>
            <person name="Allen M.J."/>
            <person name="Wilson W.H."/>
            <person name="Suttle C.A."/>
        </authorList>
    </citation>
    <scope>NUCLEOTIDE SEQUENCE [LARGE SCALE GENOMIC DNA]</scope>
    <source>
        <strain evidence="7 8">BV-PW1</strain>
    </source>
</reference>
<dbReference type="KEGG" id="vg:9887881"/>
<keyword evidence="1 7" id="KW-0645">Protease</keyword>
<dbReference type="InterPro" id="IPR054594">
    <property type="entry name" value="Lon_lid"/>
</dbReference>
<gene>
    <name evidence="7" type="ORF">crov478</name>
</gene>
<dbReference type="InterPro" id="IPR008268">
    <property type="entry name" value="Peptidase_S16_AS"/>
</dbReference>
<dbReference type="Proteomes" id="UP000029781">
    <property type="component" value="Segment"/>
</dbReference>
<keyword evidence="5" id="KW-0067">ATP-binding</keyword>
<accession>E3T5P9</accession>
<organism evidence="7 8">
    <name type="scientific">Cafeteria roenbergensis virus (strain BV-PW1)</name>
    <name type="common">CroV</name>
    <dbReference type="NCBI Taxonomy" id="693272"/>
    <lineage>
        <taxon>Viruses</taxon>
        <taxon>Varidnaviria</taxon>
        <taxon>Bamfordvirae</taxon>
        <taxon>Nucleocytoviricota</taxon>
        <taxon>Megaviricetes</taxon>
        <taxon>Imitervirales</taxon>
        <taxon>Mimiviridae</taxon>
        <taxon>Aliimimivirinae</taxon>
        <taxon>Rheavirus</taxon>
        <taxon>Rheavirus sinusmexicani</taxon>
    </lineage>
</organism>
<dbReference type="InterPro" id="IPR027417">
    <property type="entry name" value="P-loop_NTPase"/>
</dbReference>
<dbReference type="PROSITE" id="PS51786">
    <property type="entry name" value="LON_PROTEOLYTIC"/>
    <property type="match status" value="1"/>
</dbReference>
<dbReference type="Gene3D" id="3.40.50.300">
    <property type="entry name" value="P-loop containing nucleotide triphosphate hydrolases"/>
    <property type="match status" value="1"/>
</dbReference>
<dbReference type="OrthoDB" id="13357at10239"/>
<dbReference type="InterPro" id="IPR008269">
    <property type="entry name" value="Lon_proteolytic"/>
</dbReference>